<dbReference type="Gene3D" id="3.40.50.880">
    <property type="match status" value="1"/>
</dbReference>
<reference evidence="3 4" key="1">
    <citation type="submission" date="2018-02" db="EMBL/GenBank/DDBJ databases">
        <title>Solimicrobium silvestre gen. nov., sp. nov., isolated from alpine forest soil.</title>
        <authorList>
            <person name="Margesin R."/>
            <person name="Albuquerque L."/>
            <person name="Zhang D.-C."/>
            <person name="Froufe H.J.C."/>
            <person name="Severino R."/>
            <person name="Roxo I."/>
            <person name="Egas C."/>
            <person name="Da Costa M.S."/>
        </authorList>
    </citation>
    <scope>NUCLEOTIDE SEQUENCE [LARGE SCALE GENOMIC DNA]</scope>
    <source>
        <strain evidence="3 4">S20-91</strain>
    </source>
</reference>
<keyword evidence="1" id="KW-0732">Signal</keyword>
<dbReference type="AlphaFoldDB" id="A0A2S9H239"/>
<dbReference type="GO" id="GO:0016740">
    <property type="term" value="F:transferase activity"/>
    <property type="evidence" value="ECO:0007669"/>
    <property type="project" value="UniProtKB-KW"/>
</dbReference>
<dbReference type="CDD" id="cd03139">
    <property type="entry name" value="GATase1_PfpI_2"/>
    <property type="match status" value="1"/>
</dbReference>
<dbReference type="InterPro" id="IPR029062">
    <property type="entry name" value="Class_I_gatase-like"/>
</dbReference>
<dbReference type="SUPFAM" id="SSF52317">
    <property type="entry name" value="Class I glutamine amidotransferase-like"/>
    <property type="match status" value="1"/>
</dbReference>
<dbReference type="RefSeq" id="WP_165794923.1">
    <property type="nucleotide sequence ID" value="NZ_PUGF01000004.1"/>
</dbReference>
<keyword evidence="4" id="KW-1185">Reference proteome</keyword>
<proteinExistence type="predicted"/>
<protein>
    <submittedName>
        <fullName evidence="3">Putative amidotransferase</fullName>
    </submittedName>
</protein>
<sequence>MNTLYRYLLRLFTLATILFGAIATTNAAGAAPKRVAILLFEGVDVIDYAGPLEVFDTDGMQIFTVAATKATINPSDAMKVVPSYTFANAPQADILIVPGGQIDKVQSDPATLAWIKKQSAHATYVMSVCNGAFTLANTGLLSGLKVTTTAGRIDELRKKHPELQVVRDQRVVDNGKFIETGGLTAGIDGALHLVSLIAGDGEAHAIAQQMEYKWLPEGAYLPGTDAFHIVKEIMGIGMMSAHETGSMDGIASSSGDSTQWEIGYRLRSEKTDSDILKHVVQSYTGMALDSGGSAAVTTGVWQYRDAEGNQWNVKFNVDSVPGQTGMHVFKIEAVRV</sequence>
<evidence type="ECO:0000313" key="4">
    <source>
        <dbReference type="Proteomes" id="UP000237839"/>
    </source>
</evidence>
<dbReference type="PANTHER" id="PTHR43130">
    <property type="entry name" value="ARAC-FAMILY TRANSCRIPTIONAL REGULATOR"/>
    <property type="match status" value="1"/>
</dbReference>
<dbReference type="EMBL" id="PUGF01000004">
    <property type="protein sequence ID" value="PRC94052.1"/>
    <property type="molecule type" value="Genomic_DNA"/>
</dbReference>
<organism evidence="3 4">
    <name type="scientific">Solimicrobium silvestre</name>
    <dbReference type="NCBI Taxonomy" id="2099400"/>
    <lineage>
        <taxon>Bacteria</taxon>
        <taxon>Pseudomonadati</taxon>
        <taxon>Pseudomonadota</taxon>
        <taxon>Betaproteobacteria</taxon>
        <taxon>Burkholderiales</taxon>
        <taxon>Oxalobacteraceae</taxon>
        <taxon>Solimicrobium</taxon>
    </lineage>
</organism>
<dbReference type="PANTHER" id="PTHR43130:SF3">
    <property type="entry name" value="HTH-TYPE TRANSCRIPTIONAL REGULATOR RV1931C"/>
    <property type="match status" value="1"/>
</dbReference>
<keyword evidence="3" id="KW-0808">Transferase</keyword>
<evidence type="ECO:0000259" key="2">
    <source>
        <dbReference type="Pfam" id="PF01965"/>
    </source>
</evidence>
<evidence type="ECO:0000313" key="3">
    <source>
        <dbReference type="EMBL" id="PRC94052.1"/>
    </source>
</evidence>
<gene>
    <name evidence="3" type="ORF">S2091_1225</name>
</gene>
<name>A0A2S9H239_9BURK</name>
<dbReference type="Proteomes" id="UP000237839">
    <property type="component" value="Unassembled WGS sequence"/>
</dbReference>
<dbReference type="InterPro" id="IPR052158">
    <property type="entry name" value="INH-QAR"/>
</dbReference>
<dbReference type="GO" id="GO:0006355">
    <property type="term" value="P:regulation of DNA-templated transcription"/>
    <property type="evidence" value="ECO:0007669"/>
    <property type="project" value="TreeGrafter"/>
</dbReference>
<comment type="caution">
    <text evidence="3">The sequence shown here is derived from an EMBL/GenBank/DDBJ whole genome shotgun (WGS) entry which is preliminary data.</text>
</comment>
<feature type="signal peptide" evidence="1">
    <location>
        <begin position="1"/>
        <end position="30"/>
    </location>
</feature>
<dbReference type="InterPro" id="IPR002818">
    <property type="entry name" value="DJ-1/PfpI"/>
</dbReference>
<evidence type="ECO:0000256" key="1">
    <source>
        <dbReference type="SAM" id="SignalP"/>
    </source>
</evidence>
<feature type="domain" description="DJ-1/PfpI" evidence="2">
    <location>
        <begin position="33"/>
        <end position="188"/>
    </location>
</feature>
<accession>A0A2S9H239</accession>
<dbReference type="Pfam" id="PF01965">
    <property type="entry name" value="DJ-1_PfpI"/>
    <property type="match status" value="1"/>
</dbReference>
<feature type="chain" id="PRO_5015560787" evidence="1">
    <location>
        <begin position="31"/>
        <end position="336"/>
    </location>
</feature>